<feature type="transmembrane region" description="Helical" evidence="7">
    <location>
        <begin position="12"/>
        <end position="34"/>
    </location>
</feature>
<dbReference type="GO" id="GO:0055085">
    <property type="term" value="P:transmembrane transport"/>
    <property type="evidence" value="ECO:0007669"/>
    <property type="project" value="InterPro"/>
</dbReference>
<dbReference type="CDD" id="cd06261">
    <property type="entry name" value="TM_PBP2"/>
    <property type="match status" value="1"/>
</dbReference>
<dbReference type="AlphaFoldDB" id="A0A510JBG6"/>
<dbReference type="OrthoDB" id="9773727at2"/>
<evidence type="ECO:0000256" key="2">
    <source>
        <dbReference type="ARBA" id="ARBA00022448"/>
    </source>
</evidence>
<evidence type="ECO:0000256" key="1">
    <source>
        <dbReference type="ARBA" id="ARBA00004651"/>
    </source>
</evidence>
<dbReference type="EMBL" id="AP019822">
    <property type="protein sequence ID" value="BBM36668.1"/>
    <property type="molecule type" value="Genomic_DNA"/>
</dbReference>
<dbReference type="STRING" id="714315.GCA_000516535_01619"/>
<evidence type="ECO:0000313" key="10">
    <source>
        <dbReference type="Proteomes" id="UP000321606"/>
    </source>
</evidence>
<feature type="transmembrane region" description="Helical" evidence="7">
    <location>
        <begin position="263"/>
        <end position="283"/>
    </location>
</feature>
<keyword evidence="6 7" id="KW-0472">Membrane</keyword>
<comment type="subcellular location">
    <subcellularLocation>
        <location evidence="1 7">Cell membrane</location>
        <topology evidence="1 7">Multi-pass membrane protein</topology>
    </subcellularLocation>
</comment>
<reference evidence="9 10" key="1">
    <citation type="submission" date="2019-07" db="EMBL/GenBank/DDBJ databases">
        <title>Complete Genome Sequence of Leptotrichia goodfellowii Strain JCM 16774.</title>
        <authorList>
            <person name="Watanabe S."/>
            <person name="Cui L."/>
        </authorList>
    </citation>
    <scope>NUCLEOTIDE SEQUENCE [LARGE SCALE GENOMIC DNA]</scope>
    <source>
        <strain evidence="9 10">JCM16774</strain>
    </source>
</reference>
<organism evidence="9 10">
    <name type="scientific">Pseudoleptotrichia goodfellowii</name>
    <dbReference type="NCBI Taxonomy" id="157692"/>
    <lineage>
        <taxon>Bacteria</taxon>
        <taxon>Fusobacteriati</taxon>
        <taxon>Fusobacteriota</taxon>
        <taxon>Fusobacteriia</taxon>
        <taxon>Fusobacteriales</taxon>
        <taxon>Leptotrichiaceae</taxon>
        <taxon>Pseudoleptotrichia</taxon>
    </lineage>
</organism>
<protein>
    <submittedName>
        <fullName evidence="9">ABC transporter, permease protein</fullName>
    </submittedName>
</protein>
<dbReference type="Proteomes" id="UP000321606">
    <property type="component" value="Chromosome"/>
</dbReference>
<evidence type="ECO:0000256" key="7">
    <source>
        <dbReference type="RuleBase" id="RU363032"/>
    </source>
</evidence>
<dbReference type="RefSeq" id="WP_026737902.1">
    <property type="nucleotide sequence ID" value="NZ_AP019822.1"/>
</dbReference>
<evidence type="ECO:0000313" key="9">
    <source>
        <dbReference type="EMBL" id="BBM36668.1"/>
    </source>
</evidence>
<evidence type="ECO:0000259" key="8">
    <source>
        <dbReference type="PROSITE" id="PS50928"/>
    </source>
</evidence>
<dbReference type="InterPro" id="IPR051393">
    <property type="entry name" value="ABC_transporter_permease"/>
</dbReference>
<feature type="transmembrane region" description="Helical" evidence="7">
    <location>
        <begin position="73"/>
        <end position="96"/>
    </location>
</feature>
<dbReference type="InterPro" id="IPR000515">
    <property type="entry name" value="MetI-like"/>
</dbReference>
<feature type="transmembrane region" description="Helical" evidence="7">
    <location>
        <begin position="108"/>
        <end position="129"/>
    </location>
</feature>
<dbReference type="GO" id="GO:0005886">
    <property type="term" value="C:plasma membrane"/>
    <property type="evidence" value="ECO:0007669"/>
    <property type="project" value="UniProtKB-SubCell"/>
</dbReference>
<evidence type="ECO:0000256" key="3">
    <source>
        <dbReference type="ARBA" id="ARBA00022475"/>
    </source>
</evidence>
<proteinExistence type="inferred from homology"/>
<comment type="similarity">
    <text evidence="7">Belongs to the binding-protein-dependent transport system permease family.</text>
</comment>
<evidence type="ECO:0000256" key="6">
    <source>
        <dbReference type="ARBA" id="ARBA00023136"/>
    </source>
</evidence>
<feature type="domain" description="ABC transmembrane type-1" evidence="8">
    <location>
        <begin position="70"/>
        <end position="284"/>
    </location>
</feature>
<dbReference type="Pfam" id="PF00528">
    <property type="entry name" value="BPD_transp_1"/>
    <property type="match status" value="1"/>
</dbReference>
<dbReference type="PANTHER" id="PTHR30193:SF37">
    <property type="entry name" value="INNER MEMBRANE ABC TRANSPORTER PERMEASE PROTEIN YCJO"/>
    <property type="match status" value="1"/>
</dbReference>
<gene>
    <name evidence="9" type="ORF">JCM16774_1612</name>
</gene>
<dbReference type="PANTHER" id="PTHR30193">
    <property type="entry name" value="ABC TRANSPORTER PERMEASE PROTEIN"/>
    <property type="match status" value="1"/>
</dbReference>
<keyword evidence="2 7" id="KW-0813">Transport</keyword>
<dbReference type="Gene3D" id="1.10.3720.10">
    <property type="entry name" value="MetI-like"/>
    <property type="match status" value="1"/>
</dbReference>
<keyword evidence="4 7" id="KW-0812">Transmembrane</keyword>
<name>A0A510JBG6_9FUSO</name>
<dbReference type="PROSITE" id="PS50928">
    <property type="entry name" value="ABC_TM1"/>
    <property type="match status" value="1"/>
</dbReference>
<feature type="transmembrane region" description="Helical" evidence="7">
    <location>
        <begin position="211"/>
        <end position="231"/>
    </location>
</feature>
<evidence type="ECO:0000256" key="4">
    <source>
        <dbReference type="ARBA" id="ARBA00022692"/>
    </source>
</evidence>
<dbReference type="SUPFAM" id="SSF161098">
    <property type="entry name" value="MetI-like"/>
    <property type="match status" value="1"/>
</dbReference>
<keyword evidence="3" id="KW-1003">Cell membrane</keyword>
<keyword evidence="5 7" id="KW-1133">Transmembrane helix</keyword>
<evidence type="ECO:0000256" key="5">
    <source>
        <dbReference type="ARBA" id="ARBA00022989"/>
    </source>
</evidence>
<dbReference type="KEGG" id="lgo:JCM16774_1612"/>
<dbReference type="InterPro" id="IPR035906">
    <property type="entry name" value="MetI-like_sf"/>
</dbReference>
<accession>A0A510JBG6</accession>
<sequence length="292" mass="32935">MKIKNVLHSKSLTPYLFLAPFFIIFSIFMLYPILNSLFLSFTSAQGNTYNFIGLNNFKRVLADKIFWKSIMNVFLILAVQVPMMLFLGTVLANILNSNFLKFKGLFRLFIFLPVLVDLVTYSIVFSILFNENFGLINYALNTILHLSPIPWFSSPFWARILIIIALTWRWTGYNTVILLAGLQSIDNSLYESADIDGANAVTKLLHITLPLLTPILLFCGIISTIGTIQLFTEPQLLTVGGPDNATLTPIMYIYQYGFQSFKFGYASAVSYVITTIVFIISLIQIKLTNGGK</sequence>